<evidence type="ECO:0000256" key="4">
    <source>
        <dbReference type="ARBA" id="ARBA00006263"/>
    </source>
</evidence>
<keyword evidence="6 11" id="KW-1003">Cell membrane</keyword>
<evidence type="ECO:0000256" key="6">
    <source>
        <dbReference type="ARBA" id="ARBA00022475"/>
    </source>
</evidence>
<dbReference type="GO" id="GO:0005886">
    <property type="term" value="C:plasma membrane"/>
    <property type="evidence" value="ECO:0007669"/>
    <property type="project" value="UniProtKB-SubCell"/>
</dbReference>
<evidence type="ECO:0000256" key="1">
    <source>
        <dbReference type="ARBA" id="ARBA00003384"/>
    </source>
</evidence>
<dbReference type="RefSeq" id="WP_054837608.1">
    <property type="nucleotide sequence ID" value="NZ_BBBY01000001.1"/>
</dbReference>
<comment type="function">
    <text evidence="1 11">Converts cobyric acid to cobinamide by the addition of aminopropanol on the F carboxylic group.</text>
</comment>
<feature type="transmembrane region" description="Helical" evidence="11">
    <location>
        <begin position="69"/>
        <end position="93"/>
    </location>
</feature>
<evidence type="ECO:0000256" key="5">
    <source>
        <dbReference type="ARBA" id="ARBA00016185"/>
    </source>
</evidence>
<comment type="similarity">
    <text evidence="4 11">Belongs to the CobD/CbiB family.</text>
</comment>
<dbReference type="NCBIfam" id="NF002281">
    <property type="entry name" value="PRK01209.2-5"/>
    <property type="match status" value="1"/>
</dbReference>
<dbReference type="InterPro" id="IPR004485">
    <property type="entry name" value="Cobalamin_biosynth_CobD/CbiB"/>
</dbReference>
<dbReference type="HAMAP" id="MF_00024">
    <property type="entry name" value="CobD_CbiB"/>
    <property type="match status" value="1"/>
</dbReference>
<dbReference type="PANTHER" id="PTHR34308:SF1">
    <property type="entry name" value="COBALAMIN BIOSYNTHESIS PROTEIN CBIB"/>
    <property type="match status" value="1"/>
</dbReference>
<organism evidence="12 13">
    <name type="scientific">Sulfuracidifex metallicus DSM 6482 = JCM 9184</name>
    <dbReference type="NCBI Taxonomy" id="523847"/>
    <lineage>
        <taxon>Archaea</taxon>
        <taxon>Thermoproteota</taxon>
        <taxon>Thermoprotei</taxon>
        <taxon>Sulfolobales</taxon>
        <taxon>Sulfolobaceae</taxon>
        <taxon>Sulfuracidifex</taxon>
    </lineage>
</organism>
<protein>
    <recommendedName>
        <fullName evidence="5 11">Probable cobalamin biosynthesis protein CobD</fullName>
    </recommendedName>
</protein>
<feature type="transmembrane region" description="Helical" evidence="11">
    <location>
        <begin position="42"/>
        <end position="63"/>
    </location>
</feature>
<dbReference type="Pfam" id="PF03186">
    <property type="entry name" value="CobD_Cbib"/>
    <property type="match status" value="1"/>
</dbReference>
<comment type="caution">
    <text evidence="12">The sequence shown here is derived from an EMBL/GenBank/DDBJ whole genome shotgun (WGS) entry which is preliminary data.</text>
</comment>
<evidence type="ECO:0000256" key="7">
    <source>
        <dbReference type="ARBA" id="ARBA00022573"/>
    </source>
</evidence>
<evidence type="ECO:0000256" key="2">
    <source>
        <dbReference type="ARBA" id="ARBA00004651"/>
    </source>
</evidence>
<evidence type="ECO:0000256" key="8">
    <source>
        <dbReference type="ARBA" id="ARBA00022692"/>
    </source>
</evidence>
<keyword evidence="7 11" id="KW-0169">Cobalamin biosynthesis</keyword>
<comment type="pathway">
    <text evidence="3 11">Cofactor biosynthesis; adenosylcobalamin biosynthesis.</text>
</comment>
<keyword evidence="8 11" id="KW-0812">Transmembrane</keyword>
<accession>A0A6A9QJM6</accession>
<evidence type="ECO:0000256" key="10">
    <source>
        <dbReference type="ARBA" id="ARBA00023136"/>
    </source>
</evidence>
<name>A0A6A9QJM6_SULME</name>
<dbReference type="AlphaFoldDB" id="A0A6A9QJM6"/>
<keyword evidence="13" id="KW-1185">Reference proteome</keyword>
<dbReference type="PANTHER" id="PTHR34308">
    <property type="entry name" value="COBALAMIN BIOSYNTHESIS PROTEIN CBIB"/>
    <property type="match status" value="1"/>
</dbReference>
<dbReference type="GO" id="GO:0015420">
    <property type="term" value="F:ABC-type vitamin B12 transporter activity"/>
    <property type="evidence" value="ECO:0007669"/>
    <property type="project" value="UniProtKB-UniRule"/>
</dbReference>
<dbReference type="OrthoDB" id="46105at2157"/>
<comment type="subcellular location">
    <subcellularLocation>
        <location evidence="2 11">Cell membrane</location>
        <topology evidence="2 11">Multi-pass membrane protein</topology>
    </subcellularLocation>
</comment>
<keyword evidence="9 11" id="KW-1133">Transmembrane helix</keyword>
<feature type="transmembrane region" description="Helical" evidence="11">
    <location>
        <begin position="270"/>
        <end position="294"/>
    </location>
</feature>
<dbReference type="EMBL" id="WGGD01000005">
    <property type="protein sequence ID" value="MUN28874.1"/>
    <property type="molecule type" value="Genomic_DNA"/>
</dbReference>
<gene>
    <name evidence="11" type="primary">cobD</name>
    <name evidence="12" type="ORF">GC250_05340</name>
</gene>
<dbReference type="GO" id="GO:0048472">
    <property type="term" value="F:threonine-phosphate decarboxylase activity"/>
    <property type="evidence" value="ECO:0007669"/>
    <property type="project" value="InterPro"/>
</dbReference>
<sequence length="302" mass="33885">MLGVLILALLIDLLGEPPIFIHPVVWTGKISERLIKPFKGRAYGVFIWTASVLPVLLLFTVLLSLNVPYLVKIIIAVYSLKISFSISMLYRLVKNSVGENGKENAQQLVRRDLKKEDQGHVISAAIESLFESTVDGITSPIFWFILLGIPGALLQRLANTMDSMVGYKTPELEKEGWFSAKVDTVINYVPARLTFLFMILAGYLLNMNVRKCVKNVRKTTIESINARYPISCSAGLLDVKLEKRGFYSENDDANLPDEGKLKDALMLFRVTLFIFMTFALAVDYCLYGLSLLGYPYGILELI</sequence>
<evidence type="ECO:0000256" key="11">
    <source>
        <dbReference type="HAMAP-Rule" id="MF_00024"/>
    </source>
</evidence>
<dbReference type="GO" id="GO:0009236">
    <property type="term" value="P:cobalamin biosynthetic process"/>
    <property type="evidence" value="ECO:0007669"/>
    <property type="project" value="UniProtKB-UniRule"/>
</dbReference>
<dbReference type="Proteomes" id="UP000470772">
    <property type="component" value="Unassembled WGS sequence"/>
</dbReference>
<evidence type="ECO:0000313" key="13">
    <source>
        <dbReference type="Proteomes" id="UP000470772"/>
    </source>
</evidence>
<feature type="transmembrane region" description="Helical" evidence="11">
    <location>
        <begin position="185"/>
        <end position="205"/>
    </location>
</feature>
<feature type="transmembrane region" description="Helical" evidence="11">
    <location>
        <begin position="141"/>
        <end position="158"/>
    </location>
</feature>
<keyword evidence="10 11" id="KW-0472">Membrane</keyword>
<dbReference type="NCBIfam" id="TIGR00380">
    <property type="entry name" value="cobal_cbiB"/>
    <property type="match status" value="1"/>
</dbReference>
<evidence type="ECO:0000256" key="3">
    <source>
        <dbReference type="ARBA" id="ARBA00004953"/>
    </source>
</evidence>
<reference evidence="12 13" key="1">
    <citation type="submission" date="2019-10" db="EMBL/GenBank/DDBJ databases">
        <title>Sequencing and Assembly of Multiple Reported Metal-Biooxidizing Members of the Extremely Thermoacidophilic Archaeal Family Sulfolobaceae.</title>
        <authorList>
            <person name="Counts J.A."/>
            <person name="Kelly R.M."/>
        </authorList>
    </citation>
    <scope>NUCLEOTIDE SEQUENCE [LARGE SCALE GENOMIC DNA]</scope>
    <source>
        <strain evidence="12 13">DSM 6482</strain>
    </source>
</reference>
<proteinExistence type="inferred from homology"/>
<evidence type="ECO:0000313" key="12">
    <source>
        <dbReference type="EMBL" id="MUN28874.1"/>
    </source>
</evidence>
<evidence type="ECO:0000256" key="9">
    <source>
        <dbReference type="ARBA" id="ARBA00022989"/>
    </source>
</evidence>
<dbReference type="UniPathway" id="UPA00148"/>